<evidence type="ECO:0000256" key="2">
    <source>
        <dbReference type="ARBA" id="ARBA00023015"/>
    </source>
</evidence>
<dbReference type="Pfam" id="PF08281">
    <property type="entry name" value="Sigma70_r4_2"/>
    <property type="match status" value="1"/>
</dbReference>
<dbReference type="SUPFAM" id="SSF88946">
    <property type="entry name" value="Sigma2 domain of RNA polymerase sigma factors"/>
    <property type="match status" value="1"/>
</dbReference>
<evidence type="ECO:0000313" key="8">
    <source>
        <dbReference type="Proteomes" id="UP000286990"/>
    </source>
</evidence>
<dbReference type="SUPFAM" id="SSF88659">
    <property type="entry name" value="Sigma3 and sigma4 domains of RNA polymerase sigma factors"/>
    <property type="match status" value="1"/>
</dbReference>
<dbReference type="RefSeq" id="WP_125222425.1">
    <property type="nucleotide sequence ID" value="NZ_QUSX01000001.1"/>
</dbReference>
<proteinExistence type="inferred from homology"/>
<feature type="domain" description="RNA polymerase sigma-70 region 2" evidence="5">
    <location>
        <begin position="18"/>
        <end position="82"/>
    </location>
</feature>
<keyword evidence="8" id="KW-1185">Reference proteome</keyword>
<dbReference type="InterPro" id="IPR007627">
    <property type="entry name" value="RNA_pol_sigma70_r2"/>
</dbReference>
<keyword evidence="4" id="KW-0804">Transcription</keyword>
<feature type="domain" description="RNA polymerase sigma factor 70 region 4 type 2" evidence="6">
    <location>
        <begin position="112"/>
        <end position="163"/>
    </location>
</feature>
<gene>
    <name evidence="7" type="ORF">DZC72_08725</name>
</gene>
<dbReference type="InterPro" id="IPR014284">
    <property type="entry name" value="RNA_pol_sigma-70_dom"/>
</dbReference>
<dbReference type="PANTHER" id="PTHR43133">
    <property type="entry name" value="RNA POLYMERASE ECF-TYPE SIGMA FACTO"/>
    <property type="match status" value="1"/>
</dbReference>
<comment type="caution">
    <text evidence="7">The sequence shown here is derived from an EMBL/GenBank/DDBJ whole genome shotgun (WGS) entry which is preliminary data.</text>
</comment>
<dbReference type="InterPro" id="IPR013324">
    <property type="entry name" value="RNA_pol_sigma_r3/r4-like"/>
</dbReference>
<evidence type="ECO:0000256" key="3">
    <source>
        <dbReference type="ARBA" id="ARBA00023082"/>
    </source>
</evidence>
<keyword evidence="3" id="KW-0731">Sigma factor</keyword>
<sequence length="169" mass="19801">MPKKLFNNVCEEQIFSLIYKRFSKELYDTLYYRYGNQINTKDKVQDAFVKLWENCKNIEFENAKGFLFVTAKNLGLNEIKHNKVVLNFANTAPTQQEEEPEFIKEADPKLLRYKEALEKLTESQRVAFMLSKIEGKKHSDIAEILGISQKTVEKRIYAALKKIKEAIKK</sequence>
<evidence type="ECO:0000259" key="5">
    <source>
        <dbReference type="Pfam" id="PF04542"/>
    </source>
</evidence>
<dbReference type="Gene3D" id="1.10.10.10">
    <property type="entry name" value="Winged helix-like DNA-binding domain superfamily/Winged helix DNA-binding domain"/>
    <property type="match status" value="1"/>
</dbReference>
<dbReference type="InterPro" id="IPR036388">
    <property type="entry name" value="WH-like_DNA-bd_sf"/>
</dbReference>
<reference evidence="8" key="1">
    <citation type="submission" date="2018-08" db="EMBL/GenBank/DDBJ databases">
        <authorList>
            <person name="Khan S.A."/>
            <person name="J S.E."/>
        </authorList>
    </citation>
    <scope>NUCLEOTIDE SEQUENCE [LARGE SCALE GENOMIC DNA]</scope>
    <source>
        <strain evidence="8">PoM-212</strain>
    </source>
</reference>
<reference evidence="8" key="2">
    <citation type="submission" date="2018-12" db="EMBL/GenBank/DDBJ databases">
        <title>Maribacter lutimaris sp. nov., isolated from marine sediment.</title>
        <authorList>
            <person name="Kim K.K."/>
        </authorList>
    </citation>
    <scope>NUCLEOTIDE SEQUENCE [LARGE SCALE GENOMIC DNA]</scope>
    <source>
        <strain evidence="8">PoM-212</strain>
    </source>
</reference>
<dbReference type="EMBL" id="QUSX01000001">
    <property type="protein sequence ID" value="RRQ50602.1"/>
    <property type="molecule type" value="Genomic_DNA"/>
</dbReference>
<dbReference type="Gene3D" id="1.10.1740.10">
    <property type="match status" value="1"/>
</dbReference>
<dbReference type="GO" id="GO:0003677">
    <property type="term" value="F:DNA binding"/>
    <property type="evidence" value="ECO:0007669"/>
    <property type="project" value="InterPro"/>
</dbReference>
<evidence type="ECO:0000313" key="7">
    <source>
        <dbReference type="EMBL" id="RRQ50602.1"/>
    </source>
</evidence>
<evidence type="ECO:0000259" key="6">
    <source>
        <dbReference type="Pfam" id="PF08281"/>
    </source>
</evidence>
<name>A0A426RNQ5_9FLAO</name>
<dbReference type="CDD" id="cd06171">
    <property type="entry name" value="Sigma70_r4"/>
    <property type="match status" value="1"/>
</dbReference>
<dbReference type="InterPro" id="IPR013325">
    <property type="entry name" value="RNA_pol_sigma_r2"/>
</dbReference>
<accession>A0A426RNQ5</accession>
<keyword evidence="2" id="KW-0805">Transcription regulation</keyword>
<dbReference type="Pfam" id="PF04542">
    <property type="entry name" value="Sigma70_r2"/>
    <property type="match status" value="1"/>
</dbReference>
<protein>
    <submittedName>
        <fullName evidence="7">Sigma-70 family RNA polymerase sigma factor</fullName>
    </submittedName>
</protein>
<dbReference type="NCBIfam" id="TIGR02937">
    <property type="entry name" value="sigma70-ECF"/>
    <property type="match status" value="1"/>
</dbReference>
<dbReference type="InterPro" id="IPR039425">
    <property type="entry name" value="RNA_pol_sigma-70-like"/>
</dbReference>
<dbReference type="GO" id="GO:0006352">
    <property type="term" value="P:DNA-templated transcription initiation"/>
    <property type="evidence" value="ECO:0007669"/>
    <property type="project" value="InterPro"/>
</dbReference>
<dbReference type="PANTHER" id="PTHR43133:SF46">
    <property type="entry name" value="RNA POLYMERASE SIGMA-70 FACTOR ECF SUBFAMILY"/>
    <property type="match status" value="1"/>
</dbReference>
<dbReference type="AlphaFoldDB" id="A0A426RNQ5"/>
<dbReference type="OrthoDB" id="659855at2"/>
<evidence type="ECO:0000256" key="4">
    <source>
        <dbReference type="ARBA" id="ARBA00023163"/>
    </source>
</evidence>
<comment type="similarity">
    <text evidence="1">Belongs to the sigma-70 factor family. ECF subfamily.</text>
</comment>
<dbReference type="InterPro" id="IPR013249">
    <property type="entry name" value="RNA_pol_sigma70_r4_t2"/>
</dbReference>
<dbReference type="Proteomes" id="UP000286990">
    <property type="component" value="Unassembled WGS sequence"/>
</dbReference>
<dbReference type="GO" id="GO:0016987">
    <property type="term" value="F:sigma factor activity"/>
    <property type="evidence" value="ECO:0007669"/>
    <property type="project" value="UniProtKB-KW"/>
</dbReference>
<organism evidence="7 8">
    <name type="scientific">Maribacter algicola</name>
    <dbReference type="NCBI Taxonomy" id="2498892"/>
    <lineage>
        <taxon>Bacteria</taxon>
        <taxon>Pseudomonadati</taxon>
        <taxon>Bacteroidota</taxon>
        <taxon>Flavobacteriia</taxon>
        <taxon>Flavobacteriales</taxon>
        <taxon>Flavobacteriaceae</taxon>
        <taxon>Maribacter</taxon>
    </lineage>
</organism>
<evidence type="ECO:0000256" key="1">
    <source>
        <dbReference type="ARBA" id="ARBA00010641"/>
    </source>
</evidence>